<accession>A0AAN7W6N3</accession>
<comment type="caution">
    <text evidence="1">The sequence shown here is derived from an EMBL/GenBank/DDBJ whole genome shotgun (WGS) entry which is preliminary data.</text>
</comment>
<proteinExistence type="predicted"/>
<dbReference type="Proteomes" id="UP001310594">
    <property type="component" value="Unassembled WGS sequence"/>
</dbReference>
<evidence type="ECO:0000313" key="1">
    <source>
        <dbReference type="EMBL" id="KAK5699018.1"/>
    </source>
</evidence>
<gene>
    <name evidence="1" type="ORF">LTR97_006667</name>
</gene>
<dbReference type="EMBL" id="JAVRQU010000009">
    <property type="protein sequence ID" value="KAK5699018.1"/>
    <property type="molecule type" value="Genomic_DNA"/>
</dbReference>
<protein>
    <submittedName>
        <fullName evidence="1">Uncharacterized protein</fullName>
    </submittedName>
</protein>
<dbReference type="AlphaFoldDB" id="A0AAN7W6N3"/>
<evidence type="ECO:0000313" key="2">
    <source>
        <dbReference type="Proteomes" id="UP001310594"/>
    </source>
</evidence>
<reference evidence="1" key="1">
    <citation type="submission" date="2023-08" db="EMBL/GenBank/DDBJ databases">
        <title>Black Yeasts Isolated from many extreme environments.</title>
        <authorList>
            <person name="Coleine C."/>
            <person name="Stajich J.E."/>
            <person name="Selbmann L."/>
        </authorList>
    </citation>
    <scope>NUCLEOTIDE SEQUENCE</scope>
    <source>
        <strain evidence="1">CCFEE 5810</strain>
    </source>
</reference>
<name>A0AAN7W6N3_9PEZI</name>
<sequence>MRISTSRCRRTSFIRIHDGVLHNSIEIDTDNTEYPQDTMNPTKLLLNAFAAFTLFFVQVDSMAIQQKHHETVSAIMSPTTTALATLHSPSPKQSPATTALATLHISSSAHTSRPNTVATTSWDPNGPIPTYSTYVAPAWTGKMTTLSNGFVVPDRPSSRNIPYECSDQWDYDHPGKCVVDVGVPADYGWGDCKPKWCHKYYARV</sequence>
<organism evidence="1 2">
    <name type="scientific">Elasticomyces elasticus</name>
    <dbReference type="NCBI Taxonomy" id="574655"/>
    <lineage>
        <taxon>Eukaryota</taxon>
        <taxon>Fungi</taxon>
        <taxon>Dikarya</taxon>
        <taxon>Ascomycota</taxon>
        <taxon>Pezizomycotina</taxon>
        <taxon>Dothideomycetes</taxon>
        <taxon>Dothideomycetidae</taxon>
        <taxon>Mycosphaerellales</taxon>
        <taxon>Teratosphaeriaceae</taxon>
        <taxon>Elasticomyces</taxon>
    </lineage>
</organism>